<evidence type="ECO:0008006" key="6">
    <source>
        <dbReference type="Google" id="ProtNLM"/>
    </source>
</evidence>
<dbReference type="GO" id="GO:0046872">
    <property type="term" value="F:metal ion binding"/>
    <property type="evidence" value="ECO:0007669"/>
    <property type="project" value="UniProtKB-KW"/>
</dbReference>
<evidence type="ECO:0000256" key="1">
    <source>
        <dbReference type="ARBA" id="ARBA00008635"/>
    </source>
</evidence>
<dbReference type="PANTHER" id="PTHR37302">
    <property type="entry name" value="SLR1116 PROTEIN"/>
    <property type="match status" value="1"/>
</dbReference>
<keyword evidence="5" id="KW-1185">Reference proteome</keyword>
<keyword evidence="2 3" id="KW-0479">Metal-binding</keyword>
<dbReference type="EMBL" id="CP046566">
    <property type="protein sequence ID" value="QGW27414.1"/>
    <property type="molecule type" value="Genomic_DNA"/>
</dbReference>
<protein>
    <recommendedName>
        <fullName evidence="6">Damage-inducible protein DinB</fullName>
    </recommendedName>
</protein>
<dbReference type="SUPFAM" id="SSF109854">
    <property type="entry name" value="DinB/YfiT-like putative metalloenzymes"/>
    <property type="match status" value="1"/>
</dbReference>
<proteinExistence type="inferred from homology"/>
<comment type="similarity">
    <text evidence="1">Belongs to the DinB family.</text>
</comment>
<dbReference type="RefSeq" id="WP_157477169.1">
    <property type="nucleotide sequence ID" value="NZ_CP046566.1"/>
</dbReference>
<evidence type="ECO:0000256" key="3">
    <source>
        <dbReference type="PIRSR" id="PIRSR607837-1"/>
    </source>
</evidence>
<evidence type="ECO:0000313" key="4">
    <source>
        <dbReference type="EMBL" id="QGW27414.1"/>
    </source>
</evidence>
<dbReference type="PANTHER" id="PTHR37302:SF3">
    <property type="entry name" value="DAMAGE-INDUCIBLE PROTEIN DINB"/>
    <property type="match status" value="1"/>
</dbReference>
<feature type="binding site" evidence="3">
    <location>
        <position position="48"/>
    </location>
    <ligand>
        <name>a divalent metal cation</name>
        <dbReference type="ChEBI" id="CHEBI:60240"/>
    </ligand>
</feature>
<dbReference type="Gene3D" id="1.20.120.450">
    <property type="entry name" value="dinb family like domain"/>
    <property type="match status" value="1"/>
</dbReference>
<dbReference type="InterPro" id="IPR007837">
    <property type="entry name" value="DinB"/>
</dbReference>
<dbReference type="AlphaFoldDB" id="A0A6I6G5Y1"/>
<feature type="binding site" evidence="3">
    <location>
        <position position="132"/>
    </location>
    <ligand>
        <name>a divalent metal cation</name>
        <dbReference type="ChEBI" id="CHEBI:60240"/>
    </ligand>
</feature>
<name>A0A6I6G5Y1_9BACT</name>
<evidence type="ECO:0000256" key="2">
    <source>
        <dbReference type="ARBA" id="ARBA00022723"/>
    </source>
</evidence>
<evidence type="ECO:0000313" key="5">
    <source>
        <dbReference type="Proteomes" id="UP000426027"/>
    </source>
</evidence>
<gene>
    <name evidence="4" type="ORF">GLV81_04255</name>
</gene>
<reference evidence="4 5" key="1">
    <citation type="submission" date="2019-11" db="EMBL/GenBank/DDBJ databases">
        <authorList>
            <person name="Im W.T."/>
        </authorList>
    </citation>
    <scope>NUCLEOTIDE SEQUENCE [LARGE SCALE GENOMIC DNA]</scope>
    <source>
        <strain evidence="4 5">SB-02</strain>
    </source>
</reference>
<feature type="binding site" evidence="3">
    <location>
        <position position="136"/>
    </location>
    <ligand>
        <name>a divalent metal cation</name>
        <dbReference type="ChEBI" id="CHEBI:60240"/>
    </ligand>
</feature>
<accession>A0A6I6G5Y1</accession>
<dbReference type="Proteomes" id="UP000426027">
    <property type="component" value="Chromosome"/>
</dbReference>
<dbReference type="KEGG" id="fls:GLV81_04255"/>
<dbReference type="Pfam" id="PF05163">
    <property type="entry name" value="DinB"/>
    <property type="match status" value="1"/>
</dbReference>
<dbReference type="InterPro" id="IPR034660">
    <property type="entry name" value="DinB/YfiT-like"/>
</dbReference>
<organism evidence="4 5">
    <name type="scientific">Phnomibacter ginsenosidimutans</name>
    <dbReference type="NCBI Taxonomy" id="2676868"/>
    <lineage>
        <taxon>Bacteria</taxon>
        <taxon>Pseudomonadati</taxon>
        <taxon>Bacteroidota</taxon>
        <taxon>Chitinophagia</taxon>
        <taxon>Chitinophagales</taxon>
        <taxon>Chitinophagaceae</taxon>
        <taxon>Phnomibacter</taxon>
    </lineage>
</organism>
<sequence length="167" mass="19596">MKELLCQYAAYNVWANHKLLFHIQQMEEAKWYQQVPSSFDSLYKTILHMWDAESGWWQRMRLHEHLVIPSANFDPSLKDACNGLMQQSLQWEPFIQQSLNEDAINSLLMYKNSRGEEFAQPVREVLLHVFNHSTFHRGQLVTMMRQLGETNIPATDFIAFARKPLAG</sequence>